<name>A0A3R9QMM5_9BACI</name>
<proteinExistence type="predicted"/>
<evidence type="ECO:0000313" key="1">
    <source>
        <dbReference type="EMBL" id="RSL29224.1"/>
    </source>
</evidence>
<gene>
    <name evidence="1" type="ORF">D7Z54_32315</name>
</gene>
<reference evidence="1 2" key="1">
    <citation type="submission" date="2018-10" db="EMBL/GenBank/DDBJ databases">
        <title>Draft genome sequence of Bacillus salarius IM0101, isolated from a hypersaline soil in Inner Mongolia, China.</title>
        <authorList>
            <person name="Yamprayoonswat W."/>
            <person name="Boonvisut S."/>
            <person name="Jumpathong W."/>
            <person name="Sittihan S."/>
            <person name="Ruangsuj P."/>
            <person name="Wanthongcharoen S."/>
            <person name="Thongpramul N."/>
            <person name="Pimmason S."/>
            <person name="Yu B."/>
            <person name="Yasawong M."/>
        </authorList>
    </citation>
    <scope>NUCLEOTIDE SEQUENCE [LARGE SCALE GENOMIC DNA]</scope>
    <source>
        <strain evidence="1 2">IM0101</strain>
    </source>
</reference>
<protein>
    <recommendedName>
        <fullName evidence="3">PD(D/E)XK endonuclease domain-containing protein</fullName>
    </recommendedName>
</protein>
<dbReference type="RefSeq" id="WP_125562904.1">
    <property type="nucleotide sequence ID" value="NZ_RBVX01000083.1"/>
</dbReference>
<accession>A0A3R9QMM5</accession>
<organism evidence="1 2">
    <name type="scientific">Salibacterium salarium</name>
    <dbReference type="NCBI Taxonomy" id="284579"/>
    <lineage>
        <taxon>Bacteria</taxon>
        <taxon>Bacillati</taxon>
        <taxon>Bacillota</taxon>
        <taxon>Bacilli</taxon>
        <taxon>Bacillales</taxon>
        <taxon>Bacillaceae</taxon>
    </lineage>
</organism>
<dbReference type="Gene3D" id="3.40.1350.10">
    <property type="match status" value="1"/>
</dbReference>
<dbReference type="AlphaFoldDB" id="A0A3R9QMM5"/>
<dbReference type="EMBL" id="RBVX01000083">
    <property type="protein sequence ID" value="RSL29224.1"/>
    <property type="molecule type" value="Genomic_DNA"/>
</dbReference>
<dbReference type="GO" id="GO:0003676">
    <property type="term" value="F:nucleic acid binding"/>
    <property type="evidence" value="ECO:0007669"/>
    <property type="project" value="InterPro"/>
</dbReference>
<evidence type="ECO:0008006" key="3">
    <source>
        <dbReference type="Google" id="ProtNLM"/>
    </source>
</evidence>
<dbReference type="OrthoDB" id="2365401at2"/>
<keyword evidence="2" id="KW-1185">Reference proteome</keyword>
<dbReference type="Proteomes" id="UP000275076">
    <property type="component" value="Unassembled WGS sequence"/>
</dbReference>
<dbReference type="InterPro" id="IPR011856">
    <property type="entry name" value="tRNA_endonuc-like_dom_sf"/>
</dbReference>
<evidence type="ECO:0000313" key="2">
    <source>
        <dbReference type="Proteomes" id="UP000275076"/>
    </source>
</evidence>
<sequence length="131" mass="14590">MAHKTAITGEVSELTVDRILLANGWQVSKPVVAEAYDRVVIDPANERRLKAQIKTMRVREDRDGALVIPATKGNGSPYTAEDCDLMIGVLGETIYVTETRGILEYWSDETTASQRWVSMEMPRPAGEMLVH</sequence>
<comment type="caution">
    <text evidence="1">The sequence shown here is derived from an EMBL/GenBank/DDBJ whole genome shotgun (WGS) entry which is preliminary data.</text>
</comment>